<dbReference type="GO" id="GO:0004452">
    <property type="term" value="F:isopentenyl-diphosphate delta-isomerase activity"/>
    <property type="evidence" value="ECO:0007669"/>
    <property type="project" value="InterPro"/>
</dbReference>
<dbReference type="AlphaFoldDB" id="A0A915YJ24"/>
<dbReference type="GO" id="GO:0010181">
    <property type="term" value="F:FMN binding"/>
    <property type="evidence" value="ECO:0007669"/>
    <property type="project" value="InterPro"/>
</dbReference>
<organism evidence="1 2">
    <name type="scientific">Aureispira anguillae</name>
    <dbReference type="NCBI Taxonomy" id="2864201"/>
    <lineage>
        <taxon>Bacteria</taxon>
        <taxon>Pseudomonadati</taxon>
        <taxon>Bacteroidota</taxon>
        <taxon>Saprospiria</taxon>
        <taxon>Saprospirales</taxon>
        <taxon>Saprospiraceae</taxon>
        <taxon>Aureispira</taxon>
    </lineage>
</organism>
<dbReference type="InterPro" id="IPR013785">
    <property type="entry name" value="Aldolase_TIM"/>
</dbReference>
<dbReference type="EMBL" id="AP026867">
    <property type="protein sequence ID" value="BDS14018.1"/>
    <property type="molecule type" value="Genomic_DNA"/>
</dbReference>
<dbReference type="PANTHER" id="PTHR43665">
    <property type="entry name" value="ISOPENTENYL-DIPHOSPHATE DELTA-ISOMERASE"/>
    <property type="match status" value="1"/>
</dbReference>
<dbReference type="SUPFAM" id="SSF51395">
    <property type="entry name" value="FMN-linked oxidoreductases"/>
    <property type="match status" value="1"/>
</dbReference>
<protein>
    <submittedName>
        <fullName evidence="1">Isopentenyl-diphosphate delta-isomerase</fullName>
    </submittedName>
</protein>
<evidence type="ECO:0000313" key="1">
    <source>
        <dbReference type="EMBL" id="BDS14018.1"/>
    </source>
</evidence>
<keyword evidence="2" id="KW-1185">Reference proteome</keyword>
<reference evidence="1" key="1">
    <citation type="submission" date="2022-09" db="EMBL/GenBank/DDBJ databases">
        <title>Aureispira anguillicida sp. nov., isolated from Leptocephalus of Japanese eel Anguilla japonica.</title>
        <authorList>
            <person name="Yuasa K."/>
            <person name="Mekata T."/>
            <person name="Ikunari K."/>
        </authorList>
    </citation>
    <scope>NUCLEOTIDE SEQUENCE</scope>
    <source>
        <strain evidence="1">EL160426</strain>
    </source>
</reference>
<evidence type="ECO:0000313" key="2">
    <source>
        <dbReference type="Proteomes" id="UP001060919"/>
    </source>
</evidence>
<name>A0A915YJ24_9BACT</name>
<dbReference type="RefSeq" id="WP_264789259.1">
    <property type="nucleotide sequence ID" value="NZ_AP026867.1"/>
</dbReference>
<dbReference type="KEGG" id="aup:AsAng_0047810"/>
<accession>A0A915YJ24</accession>
<dbReference type="PANTHER" id="PTHR43665:SF1">
    <property type="entry name" value="ISOPENTENYL-DIPHOSPHATE DELTA-ISOMERASE"/>
    <property type="match status" value="1"/>
</dbReference>
<gene>
    <name evidence="1" type="ORF">AsAng_0047810</name>
</gene>
<dbReference type="InterPro" id="IPR011179">
    <property type="entry name" value="IPdP_isomerase"/>
</dbReference>
<dbReference type="Gene3D" id="3.20.20.70">
    <property type="entry name" value="Aldolase class I"/>
    <property type="match status" value="1"/>
</dbReference>
<sequence length="350" mass="39190">MENGFLEQQPYMDNDLTASSRKQDHIQLAFQSQVASNNLDNRFYYEPLLSGHPTTEDDTSFTFLGKDIQAPLWVSSMTGGTEYANLINHNLARAARDFGFGMGLGSCRGLLTSNQYLQDFDVRDIIGDHLPLYANLGIAQIEQLFDENKQSLIQDLVSKLRADGLIIHVNPFQEWLQPEGDHFQYPPIDTIKRVIDAFPTLKLIVKEVGQGMGYKSLEALFQLPIMAVDFAANGGTNFAKLELLRSDAQKHEIYAKLANIGHSAEEMINMSNQIIKTLGKQCLCKEVIISGGIKDFLDGYYLINKLSSPAIYGQASAFLKHARGNYEELYAYVSTQVEGLKLAKKYLTVK</sequence>
<proteinExistence type="predicted"/>
<dbReference type="GO" id="GO:0008299">
    <property type="term" value="P:isoprenoid biosynthetic process"/>
    <property type="evidence" value="ECO:0007669"/>
    <property type="project" value="InterPro"/>
</dbReference>
<dbReference type="Proteomes" id="UP001060919">
    <property type="component" value="Chromosome"/>
</dbReference>